<name>A0A1T5JBA0_9GAMM</name>
<organism evidence="1 2">
    <name type="scientific">Pseudoxanthomonas indica</name>
    <dbReference type="NCBI Taxonomy" id="428993"/>
    <lineage>
        <taxon>Bacteria</taxon>
        <taxon>Pseudomonadati</taxon>
        <taxon>Pseudomonadota</taxon>
        <taxon>Gammaproteobacteria</taxon>
        <taxon>Lysobacterales</taxon>
        <taxon>Lysobacteraceae</taxon>
        <taxon>Pseudoxanthomonas</taxon>
    </lineage>
</organism>
<dbReference type="EMBL" id="FUZV01000001">
    <property type="protein sequence ID" value="SKC48659.1"/>
    <property type="molecule type" value="Genomic_DNA"/>
</dbReference>
<sequence>MSPTWTRRAGSIRGHSHPVITMTAQARFVFRAGPAYQVHPCHGVWGGPNPHGFLEVSFYMDSPVLPDEIWMQESAELPGLFLQQARRSQLKGDASEPTFIRRFNTAIVLSPADALAVGEWLTEHATALLRDRTANRAHE</sequence>
<protein>
    <submittedName>
        <fullName evidence="1">Uncharacterized protein</fullName>
    </submittedName>
</protein>
<dbReference type="STRING" id="428993.SAMN06296058_0671"/>
<dbReference type="AlphaFoldDB" id="A0A1T5JBA0"/>
<proteinExistence type="predicted"/>
<gene>
    <name evidence="1" type="ORF">SAMN06296058_0671</name>
</gene>
<accession>A0A1T5JBA0</accession>
<keyword evidence="2" id="KW-1185">Reference proteome</keyword>
<evidence type="ECO:0000313" key="2">
    <source>
        <dbReference type="Proteomes" id="UP000190341"/>
    </source>
</evidence>
<dbReference type="Proteomes" id="UP000190341">
    <property type="component" value="Unassembled WGS sequence"/>
</dbReference>
<evidence type="ECO:0000313" key="1">
    <source>
        <dbReference type="EMBL" id="SKC48659.1"/>
    </source>
</evidence>
<reference evidence="1 2" key="1">
    <citation type="submission" date="2017-02" db="EMBL/GenBank/DDBJ databases">
        <authorList>
            <person name="Peterson S.W."/>
        </authorList>
    </citation>
    <scope>NUCLEOTIDE SEQUENCE [LARGE SCALE GENOMIC DNA]</scope>
    <source>
        <strain evidence="1 2">P15</strain>
    </source>
</reference>